<dbReference type="EC" id="2.3.1.-" evidence="2"/>
<gene>
    <name evidence="2" type="ORF">WKW77_07130</name>
</gene>
<name>A0ABU8VBJ8_9BURK</name>
<evidence type="ECO:0000313" key="2">
    <source>
        <dbReference type="EMBL" id="MEJ8810836.1"/>
    </source>
</evidence>
<dbReference type="Proteomes" id="UP001365846">
    <property type="component" value="Unassembled WGS sequence"/>
</dbReference>
<protein>
    <submittedName>
        <fullName evidence="2">GNAT family N-acetyltransferase</fullName>
        <ecNumber evidence="2">2.3.1.-</ecNumber>
    </submittedName>
</protein>
<keyword evidence="3" id="KW-1185">Reference proteome</keyword>
<accession>A0ABU8VBJ8</accession>
<keyword evidence="2" id="KW-0808">Transferase</keyword>
<sequence>MEPLVRTIDAADLEREREFVEGLSPRTAYQRLMSPRKPSDEELQRWTAIDRSREGAVVATVTVEGRERQVGVARYVMEGPDGEADFAIVVGDSWQGQGLGKRLLAALIDLARQAGVRRLVGSTLSENRGMLELAGRFGFRRSKDPGGAIVTLLKLNLQ</sequence>
<dbReference type="InterPro" id="IPR016181">
    <property type="entry name" value="Acyl_CoA_acyltransferase"/>
</dbReference>
<keyword evidence="2" id="KW-0012">Acyltransferase</keyword>
<comment type="caution">
    <text evidence="2">The sequence shown here is derived from an EMBL/GenBank/DDBJ whole genome shotgun (WGS) entry which is preliminary data.</text>
</comment>
<dbReference type="RefSeq" id="WP_340356145.1">
    <property type="nucleotide sequence ID" value="NZ_JBBKZU010000002.1"/>
</dbReference>
<dbReference type="PROSITE" id="PS51186">
    <property type="entry name" value="GNAT"/>
    <property type="match status" value="1"/>
</dbReference>
<proteinExistence type="predicted"/>
<dbReference type="Pfam" id="PF00583">
    <property type="entry name" value="Acetyltransf_1"/>
    <property type="match status" value="1"/>
</dbReference>
<reference evidence="2 3" key="1">
    <citation type="submission" date="2024-03" db="EMBL/GenBank/DDBJ databases">
        <title>Novel species of the genus Variovorax.</title>
        <authorList>
            <person name="Liu Q."/>
            <person name="Xin Y.-H."/>
        </authorList>
    </citation>
    <scope>NUCLEOTIDE SEQUENCE [LARGE SCALE GENOMIC DNA]</scope>
    <source>
        <strain evidence="2 3">KACC 18899</strain>
    </source>
</reference>
<dbReference type="EMBL" id="JBBKZU010000002">
    <property type="protein sequence ID" value="MEJ8810836.1"/>
    <property type="molecule type" value="Genomic_DNA"/>
</dbReference>
<evidence type="ECO:0000259" key="1">
    <source>
        <dbReference type="PROSITE" id="PS51186"/>
    </source>
</evidence>
<dbReference type="CDD" id="cd04301">
    <property type="entry name" value="NAT_SF"/>
    <property type="match status" value="1"/>
</dbReference>
<feature type="domain" description="N-acetyltransferase" evidence="1">
    <location>
        <begin position="3"/>
        <end position="158"/>
    </location>
</feature>
<dbReference type="SUPFAM" id="SSF55729">
    <property type="entry name" value="Acyl-CoA N-acyltransferases (Nat)"/>
    <property type="match status" value="1"/>
</dbReference>
<dbReference type="Gene3D" id="3.40.630.30">
    <property type="match status" value="1"/>
</dbReference>
<organism evidence="2 3">
    <name type="scientific">Variovorax ureilyticus</name>
    <dbReference type="NCBI Taxonomy" id="1836198"/>
    <lineage>
        <taxon>Bacteria</taxon>
        <taxon>Pseudomonadati</taxon>
        <taxon>Pseudomonadota</taxon>
        <taxon>Betaproteobacteria</taxon>
        <taxon>Burkholderiales</taxon>
        <taxon>Comamonadaceae</taxon>
        <taxon>Variovorax</taxon>
    </lineage>
</organism>
<dbReference type="GO" id="GO:0016746">
    <property type="term" value="F:acyltransferase activity"/>
    <property type="evidence" value="ECO:0007669"/>
    <property type="project" value="UniProtKB-KW"/>
</dbReference>
<evidence type="ECO:0000313" key="3">
    <source>
        <dbReference type="Proteomes" id="UP001365846"/>
    </source>
</evidence>
<dbReference type="InterPro" id="IPR000182">
    <property type="entry name" value="GNAT_dom"/>
</dbReference>